<dbReference type="Gene3D" id="2.30.30.40">
    <property type="entry name" value="SH3 Domains"/>
    <property type="match status" value="1"/>
</dbReference>
<keyword evidence="1" id="KW-0732">Signal</keyword>
<accession>A0A1F5FAZ8</accession>
<feature type="signal peptide" evidence="1">
    <location>
        <begin position="1"/>
        <end position="22"/>
    </location>
</feature>
<dbReference type="SUPFAM" id="SSF49464">
    <property type="entry name" value="Carboxypeptidase regulatory domain-like"/>
    <property type="match status" value="1"/>
</dbReference>
<sequence length="384" mass="42374">MKTVTRLLALMLTLIFLTPVGAGDEVRADSVLRVAVDALRIRSAPTTEGSEVLGMLHLGDYVVVGEYADENWVGIVAPDGTAGWACIELGDEVYLEPLEMDYGTEIYFTLKNWGGEPVPGVRLELAGTPVYCTTDDEGEVWFYPVPVGAWDLRCVLGDACAVVAGAVNPERKDEAAYTVDLDGPHALTVHHTYAESGIAKPNIYIYPVEEAEVSVRLTFPAGGRITVSDPPYGDGWTVAVTPDGTIDGERTFLFYEGRSPGSVQREAGWVVRREDLEGFLRENLAATGFYGHEIEDFVEFWVPRLDDHPFFALYPQYNTIYEGMVGLEVEPEPWTVIRLAYVIVGLEEEFDLMPAEIPAYEIGGFTVHEWGVILTPGDIDAYLY</sequence>
<evidence type="ECO:0008006" key="4">
    <source>
        <dbReference type="Google" id="ProtNLM"/>
    </source>
</evidence>
<organism evidence="2 3">
    <name type="scientific">Candidatus Coatesbacteria bacterium RBG_13_66_14</name>
    <dbReference type="NCBI Taxonomy" id="1817816"/>
    <lineage>
        <taxon>Bacteria</taxon>
        <taxon>Candidatus Coatesiibacteriota</taxon>
    </lineage>
</organism>
<dbReference type="InterPro" id="IPR008969">
    <property type="entry name" value="CarboxyPept-like_regulatory"/>
</dbReference>
<dbReference type="AlphaFoldDB" id="A0A1F5FAZ8"/>
<evidence type="ECO:0000313" key="2">
    <source>
        <dbReference type="EMBL" id="OGD76790.1"/>
    </source>
</evidence>
<name>A0A1F5FAZ8_9BACT</name>
<proteinExistence type="predicted"/>
<dbReference type="STRING" id="1817816.A2Y64_02895"/>
<reference evidence="2 3" key="1">
    <citation type="journal article" date="2016" name="Nat. Commun.">
        <title>Thousands of microbial genomes shed light on interconnected biogeochemical processes in an aquifer system.</title>
        <authorList>
            <person name="Anantharaman K."/>
            <person name="Brown C.T."/>
            <person name="Hug L.A."/>
            <person name="Sharon I."/>
            <person name="Castelle C.J."/>
            <person name="Probst A.J."/>
            <person name="Thomas B.C."/>
            <person name="Singh A."/>
            <person name="Wilkins M.J."/>
            <person name="Karaoz U."/>
            <person name="Brodie E.L."/>
            <person name="Williams K.H."/>
            <person name="Hubbard S.S."/>
            <person name="Banfield J.F."/>
        </authorList>
    </citation>
    <scope>NUCLEOTIDE SEQUENCE [LARGE SCALE GENOMIC DNA]</scope>
</reference>
<protein>
    <recommendedName>
        <fullName evidence="4">SH3b domain-containing protein</fullName>
    </recommendedName>
</protein>
<evidence type="ECO:0000313" key="3">
    <source>
        <dbReference type="Proteomes" id="UP000177187"/>
    </source>
</evidence>
<gene>
    <name evidence="2" type="ORF">A2Y64_02895</name>
</gene>
<dbReference type="EMBL" id="MFAF01000065">
    <property type="protein sequence ID" value="OGD76790.1"/>
    <property type="molecule type" value="Genomic_DNA"/>
</dbReference>
<dbReference type="Proteomes" id="UP000177187">
    <property type="component" value="Unassembled WGS sequence"/>
</dbReference>
<evidence type="ECO:0000256" key="1">
    <source>
        <dbReference type="SAM" id="SignalP"/>
    </source>
</evidence>
<comment type="caution">
    <text evidence="2">The sequence shown here is derived from an EMBL/GenBank/DDBJ whole genome shotgun (WGS) entry which is preliminary data.</text>
</comment>
<feature type="chain" id="PRO_5009518536" description="SH3b domain-containing protein" evidence="1">
    <location>
        <begin position="23"/>
        <end position="384"/>
    </location>
</feature>